<evidence type="ECO:0000259" key="5">
    <source>
        <dbReference type="Pfam" id="PF00127"/>
    </source>
</evidence>
<dbReference type="AlphaFoldDB" id="A0A563U7E3"/>
<keyword evidence="7" id="KW-1185">Reference proteome</keyword>
<dbReference type="InterPro" id="IPR000923">
    <property type="entry name" value="BlueCu_1"/>
</dbReference>
<dbReference type="InterPro" id="IPR035668">
    <property type="entry name" value="Amicyanin"/>
</dbReference>
<keyword evidence="4" id="KW-0732">Signal</keyword>
<evidence type="ECO:0000256" key="1">
    <source>
        <dbReference type="ARBA" id="ARBA00022723"/>
    </source>
</evidence>
<dbReference type="RefSeq" id="WP_146270716.1">
    <property type="nucleotide sequence ID" value="NZ_VOEI01000002.1"/>
</dbReference>
<dbReference type="InterPro" id="IPR052721">
    <property type="entry name" value="ET_Amicyanin"/>
</dbReference>
<gene>
    <name evidence="6" type="ORF">FPZ42_09595</name>
</gene>
<dbReference type="InterPro" id="IPR008972">
    <property type="entry name" value="Cupredoxin"/>
</dbReference>
<feature type="signal peptide" evidence="4">
    <location>
        <begin position="1"/>
        <end position="20"/>
    </location>
</feature>
<sequence>MKKYILGISLMFAVIVIAVAACSKSNSNPTPSSPTTPTTPGGGTTNAVSIKNFAFSPASITIKKGQSVTWTNEDSAPHTATEDANAFDSGSLATGAKYSKSFDATGTYTYHCTFHSSMVNAKVIVTD</sequence>
<dbReference type="EMBL" id="VOEI01000002">
    <property type="protein sequence ID" value="TWR27266.1"/>
    <property type="molecule type" value="Genomic_DNA"/>
</dbReference>
<feature type="region of interest" description="Disordered" evidence="3">
    <location>
        <begin position="66"/>
        <end position="86"/>
    </location>
</feature>
<dbReference type="Gene3D" id="2.60.40.420">
    <property type="entry name" value="Cupredoxins - blue copper proteins"/>
    <property type="match status" value="1"/>
</dbReference>
<reference evidence="6 7" key="1">
    <citation type="submission" date="2019-07" db="EMBL/GenBank/DDBJ databases">
        <authorList>
            <person name="Kim J."/>
        </authorList>
    </citation>
    <scope>NUCLEOTIDE SEQUENCE [LARGE SCALE GENOMIC DNA]</scope>
    <source>
        <strain evidence="6 7">MJ1a</strain>
    </source>
</reference>
<dbReference type="PANTHER" id="PTHR36507">
    <property type="entry name" value="BLL1555 PROTEIN"/>
    <property type="match status" value="1"/>
</dbReference>
<evidence type="ECO:0000256" key="2">
    <source>
        <dbReference type="ARBA" id="ARBA00023008"/>
    </source>
</evidence>
<keyword evidence="2" id="KW-0186">Copper</keyword>
<evidence type="ECO:0000313" key="7">
    <source>
        <dbReference type="Proteomes" id="UP000318010"/>
    </source>
</evidence>
<comment type="caution">
    <text evidence="6">The sequence shown here is derived from an EMBL/GenBank/DDBJ whole genome shotgun (WGS) entry which is preliminary data.</text>
</comment>
<feature type="region of interest" description="Disordered" evidence="3">
    <location>
        <begin position="24"/>
        <end position="45"/>
    </location>
</feature>
<dbReference type="CDD" id="cd13921">
    <property type="entry name" value="Amicyanin"/>
    <property type="match status" value="1"/>
</dbReference>
<dbReference type="OrthoDB" id="680163at2"/>
<proteinExistence type="predicted"/>
<name>A0A563U7E3_9SPHI</name>
<keyword evidence="1" id="KW-0479">Metal-binding</keyword>
<evidence type="ECO:0000256" key="4">
    <source>
        <dbReference type="SAM" id="SignalP"/>
    </source>
</evidence>
<evidence type="ECO:0000256" key="3">
    <source>
        <dbReference type="SAM" id="MobiDB-lite"/>
    </source>
</evidence>
<dbReference type="Pfam" id="PF00127">
    <property type="entry name" value="Copper-bind"/>
    <property type="match status" value="1"/>
</dbReference>
<dbReference type="Proteomes" id="UP000318010">
    <property type="component" value="Unassembled WGS sequence"/>
</dbReference>
<feature type="chain" id="PRO_5021823590" evidence="4">
    <location>
        <begin position="21"/>
        <end position="127"/>
    </location>
</feature>
<dbReference type="SUPFAM" id="SSF49503">
    <property type="entry name" value="Cupredoxins"/>
    <property type="match status" value="1"/>
</dbReference>
<evidence type="ECO:0000313" key="6">
    <source>
        <dbReference type="EMBL" id="TWR27266.1"/>
    </source>
</evidence>
<dbReference type="GO" id="GO:0009055">
    <property type="term" value="F:electron transfer activity"/>
    <property type="evidence" value="ECO:0007669"/>
    <property type="project" value="InterPro"/>
</dbReference>
<organism evidence="6 7">
    <name type="scientific">Mucilaginibacter achroorhodeus</name>
    <dbReference type="NCBI Taxonomy" id="2599294"/>
    <lineage>
        <taxon>Bacteria</taxon>
        <taxon>Pseudomonadati</taxon>
        <taxon>Bacteroidota</taxon>
        <taxon>Sphingobacteriia</taxon>
        <taxon>Sphingobacteriales</taxon>
        <taxon>Sphingobacteriaceae</taxon>
        <taxon>Mucilaginibacter</taxon>
    </lineage>
</organism>
<feature type="domain" description="Blue (type 1) copper" evidence="5">
    <location>
        <begin position="47"/>
        <end position="125"/>
    </location>
</feature>
<dbReference type="PANTHER" id="PTHR36507:SF1">
    <property type="entry name" value="BLL1555 PROTEIN"/>
    <property type="match status" value="1"/>
</dbReference>
<dbReference type="PROSITE" id="PS51257">
    <property type="entry name" value="PROKAR_LIPOPROTEIN"/>
    <property type="match status" value="1"/>
</dbReference>
<dbReference type="GO" id="GO:0005507">
    <property type="term" value="F:copper ion binding"/>
    <property type="evidence" value="ECO:0007669"/>
    <property type="project" value="InterPro"/>
</dbReference>
<protein>
    <submittedName>
        <fullName evidence="6">Amidase</fullName>
    </submittedName>
</protein>
<accession>A0A563U7E3</accession>
<feature type="compositionally biased region" description="Low complexity" evidence="3">
    <location>
        <begin position="25"/>
        <end position="39"/>
    </location>
</feature>